<comment type="caution">
    <text evidence="10">The sequence shown here is derived from an EMBL/GenBank/DDBJ whole genome shotgun (WGS) entry which is preliminary data.</text>
</comment>
<sequence length="409" mass="47387">MQAKRHLDVSIILCTLLLKIVGLWLAQDSVEERRRKVMIGCTLFSTVFATFVEVRDLYFTWLHKGDVLYVFTNTLTVVMALIKIYIILMRKVEFLDLIAYMREKFWNVDYDANEKVIFENCRRTCIFFISGVSLIGMCVMFSYVSTPFTGRSSSNESERLLIFNMWTDLPLSTTPYYEMTFTLQVVTLCQIGVCYFCFDTIFCIMTIHVSGNFTILRYRFSKLCDVQCQTTEKDAESILDNHVRETYAKLKTYVRQHQALIYFCEKLEKVYTMIILGQVLVSSLLICLFGYQILLAQAPPERRSMFFFLISGSMALLFMFTYGCNSVIDESNDVAVGAYSTLWMMMPMNRLGRMIRKDLIMVIVRSRKVCCLTANGFFPVSLKTYTSILSTAVSYFTLLRNHAEQTTIT</sequence>
<evidence type="ECO:0000313" key="10">
    <source>
        <dbReference type="EMBL" id="CAL7937528.1"/>
    </source>
</evidence>
<dbReference type="Proteomes" id="UP001642520">
    <property type="component" value="Unassembled WGS sequence"/>
</dbReference>
<feature type="transmembrane region" description="Helical" evidence="9">
    <location>
        <begin position="270"/>
        <end position="294"/>
    </location>
</feature>
<keyword evidence="8 9" id="KW-0807">Transducer</keyword>
<evidence type="ECO:0000313" key="11">
    <source>
        <dbReference type="Proteomes" id="UP001642520"/>
    </source>
</evidence>
<feature type="transmembrane region" description="Helical" evidence="9">
    <location>
        <begin position="125"/>
        <end position="144"/>
    </location>
</feature>
<evidence type="ECO:0000256" key="5">
    <source>
        <dbReference type="ARBA" id="ARBA00022989"/>
    </source>
</evidence>
<feature type="transmembrane region" description="Helical" evidence="9">
    <location>
        <begin position="306"/>
        <end position="328"/>
    </location>
</feature>
<evidence type="ECO:0000256" key="6">
    <source>
        <dbReference type="ARBA" id="ARBA00023136"/>
    </source>
</evidence>
<reference evidence="10 11" key="1">
    <citation type="submission" date="2024-08" db="EMBL/GenBank/DDBJ databases">
        <authorList>
            <person name="Will J Nash"/>
            <person name="Angela Man"/>
            <person name="Seanna McTaggart"/>
            <person name="Kendall Baker"/>
            <person name="Tom Barker"/>
            <person name="Leah Catchpole"/>
            <person name="Alex Durrant"/>
            <person name="Karim Gharbi"/>
            <person name="Naomi Irish"/>
            <person name="Gemy Kaithakottil"/>
            <person name="Debby Ku"/>
            <person name="Aaliyah Providence"/>
            <person name="Felix Shaw"/>
            <person name="David Swarbreck"/>
            <person name="Chris Watkins"/>
            <person name="Ann M. McCartney"/>
            <person name="Giulio Formenti"/>
            <person name="Alice Mouton"/>
            <person name="Noel Vella"/>
            <person name="Bjorn M von Reumont"/>
            <person name="Adriana Vella"/>
            <person name="Wilfried Haerty"/>
        </authorList>
    </citation>
    <scope>NUCLEOTIDE SEQUENCE [LARGE SCALE GENOMIC DNA]</scope>
</reference>
<evidence type="ECO:0000256" key="1">
    <source>
        <dbReference type="ARBA" id="ARBA00004141"/>
    </source>
</evidence>
<keyword evidence="2 9" id="KW-0716">Sensory transduction</keyword>
<dbReference type="Pfam" id="PF02949">
    <property type="entry name" value="7tm_6"/>
    <property type="match status" value="1"/>
</dbReference>
<evidence type="ECO:0000256" key="8">
    <source>
        <dbReference type="ARBA" id="ARBA00023224"/>
    </source>
</evidence>
<keyword evidence="4 9" id="KW-0552">Olfaction</keyword>
<comment type="subcellular location">
    <subcellularLocation>
        <location evidence="9">Cell membrane</location>
        <topology evidence="9">Multi-pass membrane protein</topology>
    </subcellularLocation>
    <subcellularLocation>
        <location evidence="1">Membrane</location>
        <topology evidence="1">Multi-pass membrane protein</topology>
    </subcellularLocation>
</comment>
<dbReference type="EMBL" id="CAXAJV020001288">
    <property type="protein sequence ID" value="CAL7937528.1"/>
    <property type="molecule type" value="Genomic_DNA"/>
</dbReference>
<evidence type="ECO:0000256" key="3">
    <source>
        <dbReference type="ARBA" id="ARBA00022692"/>
    </source>
</evidence>
<keyword evidence="5 9" id="KW-1133">Transmembrane helix</keyword>
<dbReference type="PANTHER" id="PTHR21137">
    <property type="entry name" value="ODORANT RECEPTOR"/>
    <property type="match status" value="1"/>
</dbReference>
<evidence type="ECO:0000256" key="2">
    <source>
        <dbReference type="ARBA" id="ARBA00022606"/>
    </source>
</evidence>
<dbReference type="InterPro" id="IPR004117">
    <property type="entry name" value="7tm6_olfct_rcpt"/>
</dbReference>
<feature type="transmembrane region" description="Helical" evidence="9">
    <location>
        <begin position="6"/>
        <end position="25"/>
    </location>
</feature>
<keyword evidence="11" id="KW-1185">Reference proteome</keyword>
<keyword evidence="6 9" id="KW-0472">Membrane</keyword>
<gene>
    <name evidence="10" type="ORF">XYLVIOL_LOCUS2764</name>
</gene>
<comment type="similarity">
    <text evidence="9">Belongs to the insect chemoreceptor superfamily. Heteromeric odorant receptor channel (TC 1.A.69) family.</text>
</comment>
<evidence type="ECO:0000256" key="7">
    <source>
        <dbReference type="ARBA" id="ARBA00023170"/>
    </source>
</evidence>
<feature type="transmembrane region" description="Helical" evidence="9">
    <location>
        <begin position="67"/>
        <end position="88"/>
    </location>
</feature>
<protein>
    <recommendedName>
        <fullName evidence="9">Odorant receptor</fullName>
    </recommendedName>
</protein>
<proteinExistence type="inferred from homology"/>
<keyword evidence="3 9" id="KW-0812">Transmembrane</keyword>
<dbReference type="PANTHER" id="PTHR21137:SF43">
    <property type="entry name" value="ODORANT RECEPTOR 47A-RELATED"/>
    <property type="match status" value="1"/>
</dbReference>
<comment type="caution">
    <text evidence="9">Lacks conserved residue(s) required for the propagation of feature annotation.</text>
</comment>
<name>A0ABP1N959_XYLVO</name>
<organism evidence="10 11">
    <name type="scientific">Xylocopa violacea</name>
    <name type="common">Violet carpenter bee</name>
    <name type="synonym">Apis violacea</name>
    <dbReference type="NCBI Taxonomy" id="135666"/>
    <lineage>
        <taxon>Eukaryota</taxon>
        <taxon>Metazoa</taxon>
        <taxon>Ecdysozoa</taxon>
        <taxon>Arthropoda</taxon>
        <taxon>Hexapoda</taxon>
        <taxon>Insecta</taxon>
        <taxon>Pterygota</taxon>
        <taxon>Neoptera</taxon>
        <taxon>Endopterygota</taxon>
        <taxon>Hymenoptera</taxon>
        <taxon>Apocrita</taxon>
        <taxon>Aculeata</taxon>
        <taxon>Apoidea</taxon>
        <taxon>Anthophila</taxon>
        <taxon>Apidae</taxon>
        <taxon>Xylocopa</taxon>
        <taxon>Xylocopa</taxon>
    </lineage>
</organism>
<accession>A0ABP1N959</accession>
<keyword evidence="7 9" id="KW-0675">Receptor</keyword>
<evidence type="ECO:0000256" key="4">
    <source>
        <dbReference type="ARBA" id="ARBA00022725"/>
    </source>
</evidence>
<evidence type="ECO:0000256" key="9">
    <source>
        <dbReference type="RuleBase" id="RU351113"/>
    </source>
</evidence>